<evidence type="ECO:0000313" key="4">
    <source>
        <dbReference type="Proteomes" id="UP000660265"/>
    </source>
</evidence>
<comment type="caution">
    <text evidence="3">The sequence shown here is derived from an EMBL/GenBank/DDBJ whole genome shotgun (WGS) entry which is preliminary data.</text>
</comment>
<dbReference type="PANTHER" id="PTHR36492:SF2">
    <property type="entry name" value="[ACYL-CARRIER-PROTEIN] PHOSPHODIESTERASE PPTH"/>
    <property type="match status" value="1"/>
</dbReference>
<dbReference type="CDD" id="cd00838">
    <property type="entry name" value="MPP_superfamily"/>
    <property type="match status" value="1"/>
</dbReference>
<proteinExistence type="predicted"/>
<sequence length="326" mass="36312">MTTYEIRGAAPPPSAGPATLNGTSPTPDAVPSPAGRAPSPKKPGRLVATSDLHIRHPENRKIADSLWPESEHDWLLVAGDIGELVSDIEWTLRTLSERFAKVIWVPGNHELWTAPDDPIQLRGDAKYRHLVELCRRIGVVTPEDPYPIWEGEGGPAVIAPLFLLYDYSFRPAGTDSKASALAVAEAAGVVCTDEFLLHPDPYPSREAWCRARIAATERRLAEIPAELPTVLINHWPIVREPTNVLWRPEFALWCGTEASADWPRRFRAASVVYGHLHIPRLMWCDGVPHQEVSLGYPREWGRRAQQPGRPVQILPLPIREEAGQPR</sequence>
<dbReference type="InterPro" id="IPR052963">
    <property type="entry name" value="Pantetheine_PDE"/>
</dbReference>
<dbReference type="InterPro" id="IPR029052">
    <property type="entry name" value="Metallo-depent_PP-like"/>
</dbReference>
<dbReference type="Pfam" id="PF00149">
    <property type="entry name" value="Metallophos"/>
    <property type="match status" value="1"/>
</dbReference>
<name>A0ABQ2EBB3_9ACTN</name>
<dbReference type="Proteomes" id="UP000660265">
    <property type="component" value="Unassembled WGS sequence"/>
</dbReference>
<dbReference type="InterPro" id="IPR004843">
    <property type="entry name" value="Calcineurin-like_PHP"/>
</dbReference>
<gene>
    <name evidence="3" type="ORF">GCM10011583_35600</name>
</gene>
<protein>
    <submittedName>
        <fullName evidence="3">Metallophosphoesterase</fullName>
    </submittedName>
</protein>
<dbReference type="Gene3D" id="3.60.21.10">
    <property type="match status" value="1"/>
</dbReference>
<keyword evidence="4" id="KW-1185">Reference proteome</keyword>
<evidence type="ECO:0000313" key="3">
    <source>
        <dbReference type="EMBL" id="GGK01052.1"/>
    </source>
</evidence>
<feature type="region of interest" description="Disordered" evidence="1">
    <location>
        <begin position="1"/>
        <end position="44"/>
    </location>
</feature>
<evidence type="ECO:0000256" key="1">
    <source>
        <dbReference type="SAM" id="MobiDB-lite"/>
    </source>
</evidence>
<dbReference type="EMBL" id="BMMV01000010">
    <property type="protein sequence ID" value="GGK01052.1"/>
    <property type="molecule type" value="Genomic_DNA"/>
</dbReference>
<reference evidence="4" key="1">
    <citation type="journal article" date="2019" name="Int. J. Syst. Evol. Microbiol.">
        <title>The Global Catalogue of Microorganisms (GCM) 10K type strain sequencing project: providing services to taxonomists for standard genome sequencing and annotation.</title>
        <authorList>
            <consortium name="The Broad Institute Genomics Platform"/>
            <consortium name="The Broad Institute Genome Sequencing Center for Infectious Disease"/>
            <person name="Wu L."/>
            <person name="Ma J."/>
        </authorList>
    </citation>
    <scope>NUCLEOTIDE SEQUENCE [LARGE SCALE GENOMIC DNA]</scope>
    <source>
        <strain evidence="4">CGMCC 4.7275</strain>
    </source>
</reference>
<dbReference type="SUPFAM" id="SSF56300">
    <property type="entry name" value="Metallo-dependent phosphatases"/>
    <property type="match status" value="1"/>
</dbReference>
<organism evidence="3 4">
    <name type="scientific">Streptomyces camponoticapitis</name>
    <dbReference type="NCBI Taxonomy" id="1616125"/>
    <lineage>
        <taxon>Bacteria</taxon>
        <taxon>Bacillati</taxon>
        <taxon>Actinomycetota</taxon>
        <taxon>Actinomycetes</taxon>
        <taxon>Kitasatosporales</taxon>
        <taxon>Streptomycetaceae</taxon>
        <taxon>Streptomyces</taxon>
    </lineage>
</organism>
<evidence type="ECO:0000259" key="2">
    <source>
        <dbReference type="Pfam" id="PF00149"/>
    </source>
</evidence>
<accession>A0ABQ2EBB3</accession>
<dbReference type="PANTHER" id="PTHR36492">
    <property type="match status" value="1"/>
</dbReference>
<feature type="domain" description="Calcineurin-like phosphoesterase" evidence="2">
    <location>
        <begin position="45"/>
        <end position="279"/>
    </location>
</feature>